<sequence>MTVEFIGILHYRPGSESIAGSGPAVQPEFARELAKAHETAGFDRVLIGYSSASGDGFIAAQHAAAHTERLGFLVAHRPGVVAPTVAARKFATLDQFTGGRASVNIISGGDDHEQRRDGDYLTHDERYERTGEYIEILKRIWTSDASIDHAGRHYRFEDNVSSVKPVQKPHVPIYFSGSSDAAIEIGARFANVYMLWAESLAGTRDQITRIRAAAARHGRADAIRFSLSVRPILAPTEEKAWERARSILEAAKALREATTSTVAAFLRRRNAAPANTGSLRLLKVAAEGAVVDKRLWTEIASLTGASGNSTALVGTAEQVAESLLDYRAIGVDAFLIRGFDPLADAIQYGEELIPLVRREAALRDAARSGAAAE</sequence>
<accession>A0A549SNI7</accession>
<dbReference type="EMBL" id="VJMF01000059">
    <property type="protein sequence ID" value="TRL31196.1"/>
    <property type="molecule type" value="Genomic_DNA"/>
</dbReference>
<dbReference type="PANTHER" id="PTHR42847">
    <property type="entry name" value="ALKANESULFONATE MONOOXYGENASE"/>
    <property type="match status" value="1"/>
</dbReference>
<protein>
    <submittedName>
        <fullName evidence="6">LLM class flavin-dependent oxidoreductase</fullName>
    </submittedName>
</protein>
<evidence type="ECO:0000256" key="4">
    <source>
        <dbReference type="ARBA" id="ARBA00023033"/>
    </source>
</evidence>
<keyword evidence="3" id="KW-0560">Oxidoreductase</keyword>
<dbReference type="GO" id="GO:0046306">
    <property type="term" value="P:alkanesulfonate catabolic process"/>
    <property type="evidence" value="ECO:0007669"/>
    <property type="project" value="TreeGrafter"/>
</dbReference>
<dbReference type="Proteomes" id="UP000316781">
    <property type="component" value="Unassembled WGS sequence"/>
</dbReference>
<dbReference type="InterPro" id="IPR050172">
    <property type="entry name" value="SsuD_RutA_monooxygenase"/>
</dbReference>
<keyword evidence="1" id="KW-0285">Flavoprotein</keyword>
<keyword evidence="4" id="KW-0503">Monooxygenase</keyword>
<dbReference type="InterPro" id="IPR036661">
    <property type="entry name" value="Luciferase-like_sf"/>
</dbReference>
<dbReference type="CDD" id="cd01094">
    <property type="entry name" value="Alkanesulfonate_monoxygenase"/>
    <property type="match status" value="1"/>
</dbReference>
<feature type="domain" description="Luciferase-like" evidence="5">
    <location>
        <begin position="18"/>
        <end position="332"/>
    </location>
</feature>
<dbReference type="PANTHER" id="PTHR42847:SF9">
    <property type="entry name" value="BLL6451 PROTEIN"/>
    <property type="match status" value="1"/>
</dbReference>
<dbReference type="RefSeq" id="WP_142863613.1">
    <property type="nucleotide sequence ID" value="NZ_VJMF01000059.1"/>
</dbReference>
<dbReference type="Gene3D" id="3.20.20.30">
    <property type="entry name" value="Luciferase-like domain"/>
    <property type="match status" value="1"/>
</dbReference>
<evidence type="ECO:0000256" key="1">
    <source>
        <dbReference type="ARBA" id="ARBA00022630"/>
    </source>
</evidence>
<organism evidence="6 7">
    <name type="scientific">Methylosinus sporium</name>
    <dbReference type="NCBI Taxonomy" id="428"/>
    <lineage>
        <taxon>Bacteria</taxon>
        <taxon>Pseudomonadati</taxon>
        <taxon>Pseudomonadota</taxon>
        <taxon>Alphaproteobacteria</taxon>
        <taxon>Hyphomicrobiales</taxon>
        <taxon>Methylocystaceae</taxon>
        <taxon>Methylosinus</taxon>
    </lineage>
</organism>
<name>A0A549SNI7_METSR</name>
<proteinExistence type="predicted"/>
<evidence type="ECO:0000256" key="3">
    <source>
        <dbReference type="ARBA" id="ARBA00023002"/>
    </source>
</evidence>
<evidence type="ECO:0000313" key="7">
    <source>
        <dbReference type="Proteomes" id="UP000316781"/>
    </source>
</evidence>
<dbReference type="AlphaFoldDB" id="A0A549SNI7"/>
<dbReference type="SUPFAM" id="SSF51679">
    <property type="entry name" value="Bacterial luciferase-like"/>
    <property type="match status" value="1"/>
</dbReference>
<comment type="caution">
    <text evidence="6">The sequence shown here is derived from an EMBL/GenBank/DDBJ whole genome shotgun (WGS) entry which is preliminary data.</text>
</comment>
<gene>
    <name evidence="6" type="ORF">FM996_14545</name>
</gene>
<evidence type="ECO:0000259" key="5">
    <source>
        <dbReference type="Pfam" id="PF00296"/>
    </source>
</evidence>
<reference evidence="6 7" key="1">
    <citation type="submission" date="2019-07" db="EMBL/GenBank/DDBJ databases">
        <title>Ln-dependent methylotrophs.</title>
        <authorList>
            <person name="Tani A."/>
        </authorList>
    </citation>
    <scope>NUCLEOTIDE SEQUENCE [LARGE SCALE GENOMIC DNA]</scope>
    <source>
        <strain evidence="6 7">SM89A</strain>
    </source>
</reference>
<dbReference type="GO" id="GO:0008726">
    <property type="term" value="F:alkanesulfonate monooxygenase activity"/>
    <property type="evidence" value="ECO:0007669"/>
    <property type="project" value="TreeGrafter"/>
</dbReference>
<evidence type="ECO:0000313" key="6">
    <source>
        <dbReference type="EMBL" id="TRL31196.1"/>
    </source>
</evidence>
<evidence type="ECO:0000256" key="2">
    <source>
        <dbReference type="ARBA" id="ARBA00022643"/>
    </source>
</evidence>
<keyword evidence="2" id="KW-0288">FMN</keyword>
<dbReference type="InterPro" id="IPR011251">
    <property type="entry name" value="Luciferase-like_dom"/>
</dbReference>
<dbReference type="Pfam" id="PF00296">
    <property type="entry name" value="Bac_luciferase"/>
    <property type="match status" value="1"/>
</dbReference>